<sequence>MVLYLDPAVEPEILWILCFLGALGIILNIINIATLSMSIEQVTYKILLGMAVADLLVNITLFCLSIIFLTRPDPVTIHELMQFNLIAILMRLFASISNWCAVLMATIRLLVVTFPLKAAIFASPRRVKVSIGLIYILCLSLQFLLYPIAVTHLGKRVKEQRMLTFTLLLTLTFFIITYLPLVVYELIDLANMNIMNVNYLSHTSTHILRKVTLILQSCNHTGNFFIYTIANSTLRKNFLQRFVKVKTAANSGRTTPTV</sequence>
<dbReference type="SUPFAM" id="SSF81321">
    <property type="entry name" value="Family A G protein-coupled receptor-like"/>
    <property type="match status" value="1"/>
</dbReference>
<feature type="transmembrane region" description="Helical" evidence="5">
    <location>
        <begin position="13"/>
        <end position="34"/>
    </location>
</feature>
<dbReference type="InterPro" id="IPR000276">
    <property type="entry name" value="GPCR_Rhodpsn"/>
</dbReference>
<keyword evidence="4 5" id="KW-0472">Membrane</keyword>
<dbReference type="InterPro" id="IPR019427">
    <property type="entry name" value="7TM_GPCR_serpentine_rcpt_Srw"/>
</dbReference>
<dbReference type="GO" id="GO:0008528">
    <property type="term" value="F:G protein-coupled peptide receptor activity"/>
    <property type="evidence" value="ECO:0007669"/>
    <property type="project" value="InterPro"/>
</dbReference>
<gene>
    <name evidence="7" type="ORF">EB796_007950</name>
</gene>
<feature type="transmembrane region" description="Helical" evidence="5">
    <location>
        <begin position="162"/>
        <end position="187"/>
    </location>
</feature>
<dbReference type="Pfam" id="PF10324">
    <property type="entry name" value="7TM_GPCR_Srw"/>
    <property type="match status" value="1"/>
</dbReference>
<protein>
    <recommendedName>
        <fullName evidence="6">G-protein coupled receptors family 1 profile domain-containing protein</fullName>
    </recommendedName>
</protein>
<keyword evidence="8" id="KW-1185">Reference proteome</keyword>
<evidence type="ECO:0000256" key="5">
    <source>
        <dbReference type="SAM" id="Phobius"/>
    </source>
</evidence>
<dbReference type="PANTHER" id="PTHR46641">
    <property type="entry name" value="FMRFAMIDE RECEPTOR-RELATED"/>
    <property type="match status" value="1"/>
</dbReference>
<keyword evidence="2 5" id="KW-0812">Transmembrane</keyword>
<dbReference type="InterPro" id="IPR017452">
    <property type="entry name" value="GPCR_Rhodpsn_7TM"/>
</dbReference>
<feature type="transmembrane region" description="Helical" evidence="5">
    <location>
        <begin position="132"/>
        <end position="150"/>
    </location>
</feature>
<proteinExistence type="predicted"/>
<evidence type="ECO:0000256" key="1">
    <source>
        <dbReference type="ARBA" id="ARBA00004370"/>
    </source>
</evidence>
<evidence type="ECO:0000313" key="7">
    <source>
        <dbReference type="EMBL" id="KAF6033741.1"/>
    </source>
</evidence>
<evidence type="ECO:0000259" key="6">
    <source>
        <dbReference type="PROSITE" id="PS50262"/>
    </source>
</evidence>
<comment type="subcellular location">
    <subcellularLocation>
        <location evidence="1">Membrane</location>
    </subcellularLocation>
</comment>
<evidence type="ECO:0000256" key="3">
    <source>
        <dbReference type="ARBA" id="ARBA00022989"/>
    </source>
</evidence>
<dbReference type="EMBL" id="VXIV02001248">
    <property type="protein sequence ID" value="KAF6033741.1"/>
    <property type="molecule type" value="Genomic_DNA"/>
</dbReference>
<comment type="caution">
    <text evidence="7">The sequence shown here is derived from an EMBL/GenBank/DDBJ whole genome shotgun (WGS) entry which is preliminary data.</text>
</comment>
<evidence type="ECO:0000313" key="8">
    <source>
        <dbReference type="Proteomes" id="UP000593567"/>
    </source>
</evidence>
<name>A0A7J7K736_BUGNE</name>
<evidence type="ECO:0000256" key="2">
    <source>
        <dbReference type="ARBA" id="ARBA00022692"/>
    </source>
</evidence>
<dbReference type="PROSITE" id="PS50262">
    <property type="entry name" value="G_PROTEIN_RECEP_F1_2"/>
    <property type="match status" value="1"/>
</dbReference>
<keyword evidence="3 5" id="KW-1133">Transmembrane helix</keyword>
<dbReference type="PANTHER" id="PTHR46641:SF2">
    <property type="entry name" value="FMRFAMIDE RECEPTOR"/>
    <property type="match status" value="1"/>
</dbReference>
<dbReference type="Gene3D" id="1.20.1070.10">
    <property type="entry name" value="Rhodopsin 7-helix transmembrane proteins"/>
    <property type="match status" value="2"/>
</dbReference>
<feature type="transmembrane region" description="Helical" evidence="5">
    <location>
        <begin position="88"/>
        <end position="111"/>
    </location>
</feature>
<dbReference type="InterPro" id="IPR052954">
    <property type="entry name" value="GPCR-Ligand_Int"/>
</dbReference>
<dbReference type="PRINTS" id="PR00237">
    <property type="entry name" value="GPCRRHODOPSN"/>
</dbReference>
<feature type="domain" description="G-protein coupled receptors family 1 profile" evidence="6">
    <location>
        <begin position="24"/>
        <end position="187"/>
    </location>
</feature>
<feature type="transmembrane region" description="Helical" evidence="5">
    <location>
        <begin position="46"/>
        <end position="68"/>
    </location>
</feature>
<dbReference type="Proteomes" id="UP000593567">
    <property type="component" value="Unassembled WGS sequence"/>
</dbReference>
<evidence type="ECO:0000256" key="4">
    <source>
        <dbReference type="ARBA" id="ARBA00023136"/>
    </source>
</evidence>
<organism evidence="7 8">
    <name type="scientific">Bugula neritina</name>
    <name type="common">Brown bryozoan</name>
    <name type="synonym">Sertularia neritina</name>
    <dbReference type="NCBI Taxonomy" id="10212"/>
    <lineage>
        <taxon>Eukaryota</taxon>
        <taxon>Metazoa</taxon>
        <taxon>Spiralia</taxon>
        <taxon>Lophotrochozoa</taxon>
        <taxon>Bryozoa</taxon>
        <taxon>Gymnolaemata</taxon>
        <taxon>Cheilostomatida</taxon>
        <taxon>Flustrina</taxon>
        <taxon>Buguloidea</taxon>
        <taxon>Bugulidae</taxon>
        <taxon>Bugula</taxon>
    </lineage>
</organism>
<reference evidence="7" key="1">
    <citation type="submission" date="2020-06" db="EMBL/GenBank/DDBJ databases">
        <title>Draft genome of Bugula neritina, a colonial animal packing powerful symbionts and potential medicines.</title>
        <authorList>
            <person name="Rayko M."/>
        </authorList>
    </citation>
    <scope>NUCLEOTIDE SEQUENCE [LARGE SCALE GENOMIC DNA]</scope>
    <source>
        <strain evidence="7">Kwan_BN1</strain>
    </source>
</reference>
<dbReference type="AlphaFoldDB" id="A0A7J7K736"/>
<accession>A0A7J7K736</accession>
<dbReference type="GO" id="GO:0016020">
    <property type="term" value="C:membrane"/>
    <property type="evidence" value="ECO:0007669"/>
    <property type="project" value="UniProtKB-SubCell"/>
</dbReference>